<evidence type="ECO:0000256" key="1">
    <source>
        <dbReference type="ARBA" id="ARBA00010754"/>
    </source>
</evidence>
<dbReference type="PANTHER" id="PTHR31784">
    <property type="entry name" value="BIOGENESIS OF LYSOSOME-RELATED ORGANELLES COMPLEX 1 SUBUNIT 5"/>
    <property type="match status" value="1"/>
</dbReference>
<feature type="compositionally biased region" description="Basic and acidic residues" evidence="3">
    <location>
        <begin position="151"/>
        <end position="161"/>
    </location>
</feature>
<reference evidence="4 5" key="1">
    <citation type="submission" date="2024-08" db="EMBL/GenBank/DDBJ databases">
        <authorList>
            <person name="Cucini C."/>
            <person name="Frati F."/>
        </authorList>
    </citation>
    <scope>NUCLEOTIDE SEQUENCE [LARGE SCALE GENOMIC DNA]</scope>
</reference>
<organism evidence="4 5">
    <name type="scientific">Orchesella dallaii</name>
    <dbReference type="NCBI Taxonomy" id="48710"/>
    <lineage>
        <taxon>Eukaryota</taxon>
        <taxon>Metazoa</taxon>
        <taxon>Ecdysozoa</taxon>
        <taxon>Arthropoda</taxon>
        <taxon>Hexapoda</taxon>
        <taxon>Collembola</taxon>
        <taxon>Entomobryomorpha</taxon>
        <taxon>Entomobryoidea</taxon>
        <taxon>Orchesellidae</taxon>
        <taxon>Orchesellinae</taxon>
        <taxon>Orchesella</taxon>
    </lineage>
</organism>
<evidence type="ECO:0000313" key="4">
    <source>
        <dbReference type="EMBL" id="CAL8073526.1"/>
    </source>
</evidence>
<dbReference type="InterPro" id="IPR017243">
    <property type="entry name" value="Bloc1s5"/>
</dbReference>
<comment type="caution">
    <text evidence="4">The sequence shown here is derived from an EMBL/GenBank/DDBJ whole genome shotgun (WGS) entry which is preliminary data.</text>
</comment>
<evidence type="ECO:0000256" key="3">
    <source>
        <dbReference type="SAM" id="MobiDB-lite"/>
    </source>
</evidence>
<accession>A0ABP1PQK0</accession>
<dbReference type="PANTHER" id="PTHR31784:SF2">
    <property type="entry name" value="BIOGENESIS OF LYSOSOME-RELATED ORGANELLES COMPLEX 1 SUBUNIT 5"/>
    <property type="match status" value="1"/>
</dbReference>
<gene>
    <name evidence="4" type="ORF">ODALV1_LOCUS2635</name>
</gene>
<name>A0ABP1PQK0_9HEXA</name>
<dbReference type="Pfam" id="PF14942">
    <property type="entry name" value="Muted"/>
    <property type="match status" value="1"/>
</dbReference>
<comment type="similarity">
    <text evidence="1">Belongs to the BLOC1S5 family.</text>
</comment>
<feature type="region of interest" description="Disordered" evidence="3">
    <location>
        <begin position="151"/>
        <end position="186"/>
    </location>
</feature>
<proteinExistence type="inferred from homology"/>
<dbReference type="Proteomes" id="UP001642540">
    <property type="component" value="Unassembled WGS sequence"/>
</dbReference>
<dbReference type="EMBL" id="CAXLJM020000007">
    <property type="protein sequence ID" value="CAL8073526.1"/>
    <property type="molecule type" value="Genomic_DNA"/>
</dbReference>
<protein>
    <recommendedName>
        <fullName evidence="2">Biogenesis of lysosome-related organelles complex 1 subunit 5</fullName>
    </recommendedName>
</protein>
<evidence type="ECO:0000313" key="5">
    <source>
        <dbReference type="Proteomes" id="UP001642540"/>
    </source>
</evidence>
<sequence length="186" mass="21557">MAGGILKDIREIYSSIFDHKPVVHREVDFFLKEFEESRGDREVDRLFKILERVTELKDSEITKAKSLADIHIPKLSAELQVAESIADTLLDKRLKAEKDISLELERKRQERSVEWDTFVHDMTNKCIRIDNTFKEKEDAVRVLYKKAEEKLHQEQQAHCDSDNDGDATPVEFTGENSHKSSTKPNS</sequence>
<evidence type="ECO:0000256" key="2">
    <source>
        <dbReference type="ARBA" id="ARBA00019580"/>
    </source>
</evidence>
<keyword evidence="5" id="KW-1185">Reference proteome</keyword>